<dbReference type="PANTHER" id="PTHR47773">
    <property type="entry name" value="SI:DKEY-9I5.2-RELATED"/>
    <property type="match status" value="1"/>
</dbReference>
<feature type="compositionally biased region" description="Polar residues" evidence="1">
    <location>
        <begin position="43"/>
        <end position="56"/>
    </location>
</feature>
<dbReference type="EMBL" id="RHFK02000130">
    <property type="protein sequence ID" value="TWW54682.1"/>
    <property type="molecule type" value="Genomic_DNA"/>
</dbReference>
<organism evidence="2 3">
    <name type="scientific">Takifugu flavidus</name>
    <name type="common">sansaifugu</name>
    <dbReference type="NCBI Taxonomy" id="433684"/>
    <lineage>
        <taxon>Eukaryota</taxon>
        <taxon>Metazoa</taxon>
        <taxon>Chordata</taxon>
        <taxon>Craniata</taxon>
        <taxon>Vertebrata</taxon>
        <taxon>Euteleostomi</taxon>
        <taxon>Actinopterygii</taxon>
        <taxon>Neopterygii</taxon>
        <taxon>Teleostei</taxon>
        <taxon>Neoteleostei</taxon>
        <taxon>Acanthomorphata</taxon>
        <taxon>Eupercaria</taxon>
        <taxon>Tetraodontiformes</taxon>
        <taxon>Tetradontoidea</taxon>
        <taxon>Tetraodontidae</taxon>
        <taxon>Takifugu</taxon>
    </lineage>
</organism>
<dbReference type="Proteomes" id="UP000324091">
    <property type="component" value="Unassembled WGS sequence"/>
</dbReference>
<dbReference type="PANTHER" id="PTHR47773:SF1">
    <property type="entry name" value="C2H2-TYPE DOMAIN-CONTAINING PROTEIN"/>
    <property type="match status" value="1"/>
</dbReference>
<keyword evidence="3" id="KW-1185">Reference proteome</keyword>
<comment type="caution">
    <text evidence="2">The sequence shown here is derived from an EMBL/GenBank/DDBJ whole genome shotgun (WGS) entry which is preliminary data.</text>
</comment>
<reference evidence="2 3" key="1">
    <citation type="submission" date="2019-04" db="EMBL/GenBank/DDBJ databases">
        <title>Chromosome genome assembly for Takifugu flavidus.</title>
        <authorList>
            <person name="Xiao S."/>
        </authorList>
    </citation>
    <scope>NUCLEOTIDE SEQUENCE [LARGE SCALE GENOMIC DNA]</scope>
    <source>
        <strain evidence="2">HTHZ2018</strain>
        <tissue evidence="2">Muscle</tissue>
    </source>
</reference>
<evidence type="ECO:0000313" key="2">
    <source>
        <dbReference type="EMBL" id="TWW54682.1"/>
    </source>
</evidence>
<evidence type="ECO:0000313" key="3">
    <source>
        <dbReference type="Proteomes" id="UP000324091"/>
    </source>
</evidence>
<name>A0A5C6MHX7_9TELE</name>
<protein>
    <submittedName>
        <fullName evidence="2">Uncharacterized protein</fullName>
    </submittedName>
</protein>
<dbReference type="AlphaFoldDB" id="A0A5C6MHX7"/>
<evidence type="ECO:0000256" key="1">
    <source>
        <dbReference type="SAM" id="MobiDB-lite"/>
    </source>
</evidence>
<gene>
    <name evidence="2" type="ORF">D4764_0101090</name>
</gene>
<accession>A0A5C6MHX7</accession>
<feature type="region of interest" description="Disordered" evidence="1">
    <location>
        <begin position="1"/>
        <end position="21"/>
    </location>
</feature>
<feature type="region of interest" description="Disordered" evidence="1">
    <location>
        <begin position="37"/>
        <end position="71"/>
    </location>
</feature>
<proteinExistence type="predicted"/>
<sequence>MTVPAAVPASPGVKRKRPVPLPPQLAFLVTETEGLTKVEEPHSTSGPDSCTAQTSDGRVPPLTDSTQDQKSGMLNHPELLDMVAELPSPNFFQLHPFFIWKPESHIMVRPVAGTGPDNPPWVEKLPVRFTNLLPAFLTYKKAACKSVMDELRRSGKSPTDMANQVNELMHLKYERAHLAYLHAVQNVREAEAGAYGQRTIGQYVRMEDRPRAFGSYEDQEGWGGVSVSGFYLTGCLLDEFKRQQPSLTKLLQGTLGQVFRWDHTRKMARKVTLASGAMSSFAVMNENWLIVSWVMVQAETERSLHPMYQGMAQRYSHAGEDLKRLRDAYEFCGIRPANPTKRHVREHCRTKIPQPSELLERVERVVQHFHLATDPNHVPLFKPSILKTWRVQRVHILRGCLSDPELSEGIMYRDGGTLQLNHVAGEGAKVPVWIPVRGTSQQEGYHFQQAQWVTGPQVSPELFRAQAMTGVVRWNFQRPVDMKKPGAVLPAVFDPASMWELNSASMAVTGQDKCPAFTSLTETLEKGLGWSPENRAAVRSLWTGTNTKCSRGIGLRLLCPLPLQTMLLAQHLPPAGQQRLLCRRFPLRHLSASISLLLDVRLWSFAPAAEVLAEERPHWTHEDWWWSVCLGPHRWTLPMKDAIDSLLQYHHGDKDILRLVDPDYADMVHRSAADPNSLLRPTTRFHISRYVKHLAKLLNTSSSLNTSPEKLLETQQLWYSLTEGSKTTSVPVVTMETAVVTPPTAALPTPLTQDSIEKIVQGILEMEQQQRPEQKMRQTKPCLACGQPKSPYGTGGSSIHFFYQQGPVRYFYCSRKVHQTYAAEGLSDPRMPFEQLPRQSFSRGSWRPPKSVWRTKLRDRSAVFSFMMASQMIFFHYRHPFSTQKTPRFPSCLREHVLPLPPCLNPRFSVSTFPFAILWVSER</sequence>